<feature type="signal peptide" evidence="1">
    <location>
        <begin position="1"/>
        <end position="29"/>
    </location>
</feature>
<organism evidence="2 3">
    <name type="scientific">Microbacterium foliorum</name>
    <dbReference type="NCBI Taxonomy" id="104336"/>
    <lineage>
        <taxon>Bacteria</taxon>
        <taxon>Bacillati</taxon>
        <taxon>Actinomycetota</taxon>
        <taxon>Actinomycetes</taxon>
        <taxon>Micrococcales</taxon>
        <taxon>Microbacteriaceae</taxon>
        <taxon>Microbacterium</taxon>
    </lineage>
</organism>
<evidence type="ECO:0008006" key="4">
    <source>
        <dbReference type="Google" id="ProtNLM"/>
    </source>
</evidence>
<keyword evidence="3" id="KW-1185">Reference proteome</keyword>
<dbReference type="RefSeq" id="WP_052677669.1">
    <property type="nucleotide sequence ID" value="NZ_CP031425.1"/>
</dbReference>
<dbReference type="GeneID" id="94445683"/>
<feature type="chain" id="PRO_5002444527" description="WxL domain-containing protein" evidence="1">
    <location>
        <begin position="30"/>
        <end position="208"/>
    </location>
</feature>
<evidence type="ECO:0000256" key="1">
    <source>
        <dbReference type="SAM" id="SignalP"/>
    </source>
</evidence>
<keyword evidence="1" id="KW-0732">Signal</keyword>
<dbReference type="EMBL" id="JYIU01000037">
    <property type="protein sequence ID" value="KJL23012.1"/>
    <property type="molecule type" value="Genomic_DNA"/>
</dbReference>
<dbReference type="Proteomes" id="UP000033572">
    <property type="component" value="Unassembled WGS sequence"/>
</dbReference>
<dbReference type="AlphaFoldDB" id="A0A0F0KQ16"/>
<sequence length="208" mass="20742">MSKKSMAARCAVGVLGGLMLAGVGVAAFADPSENGSGDVDVTVDIASTETGALSLTVAGTETTLTETGSTASFRQFTGALPNVTVTDTREDVGAGVFWYVTGQASDFVGAAGQASITPDHLGWTPSVLTANDGEVAEGDAVGTSIDGGVNGVGLVGQELLALALDSADAQATSGQWTANANLVLKTPVTVAPGSYTSTLTLSLFEDSY</sequence>
<protein>
    <recommendedName>
        <fullName evidence="4">WxL domain-containing protein</fullName>
    </recommendedName>
</protein>
<reference evidence="2 3" key="1">
    <citation type="submission" date="2015-02" db="EMBL/GenBank/DDBJ databases">
        <title>Draft genome sequences of ten Microbacterium spp. with emphasis on heavy metal contaminated environments.</title>
        <authorList>
            <person name="Corretto E."/>
        </authorList>
    </citation>
    <scope>NUCLEOTIDE SEQUENCE [LARGE SCALE GENOMIC DNA]</scope>
    <source>
        <strain evidence="2 3">DSM 12966</strain>
    </source>
</reference>
<evidence type="ECO:0000313" key="3">
    <source>
        <dbReference type="Proteomes" id="UP000033572"/>
    </source>
</evidence>
<gene>
    <name evidence="2" type="ORF">RN50_01183</name>
</gene>
<proteinExistence type="predicted"/>
<accession>A0A0F0KQ16</accession>
<evidence type="ECO:0000313" key="2">
    <source>
        <dbReference type="EMBL" id="KJL23012.1"/>
    </source>
</evidence>
<dbReference type="PATRIC" id="fig|104336.4.peg.1212"/>
<name>A0A0F0KQ16_9MICO</name>
<comment type="caution">
    <text evidence="2">The sequence shown here is derived from an EMBL/GenBank/DDBJ whole genome shotgun (WGS) entry which is preliminary data.</text>
</comment>